<evidence type="ECO:0000256" key="1">
    <source>
        <dbReference type="ARBA" id="ARBA00004370"/>
    </source>
</evidence>
<keyword evidence="2 9" id="KW-0808">Transferase</keyword>
<dbReference type="GO" id="GO:0016020">
    <property type="term" value="C:membrane"/>
    <property type="evidence" value="ECO:0007669"/>
    <property type="project" value="UniProtKB-SubCell"/>
</dbReference>
<protein>
    <submittedName>
        <fullName evidence="9">1-acyl-sn-glycerol-3-phosphate acyltransferase</fullName>
        <ecNumber evidence="9">2.3.1.51</ecNumber>
    </submittedName>
</protein>
<dbReference type="PANTHER" id="PTHR23063">
    <property type="entry name" value="PHOSPHOLIPID ACYLTRANSFERASE"/>
    <property type="match status" value="1"/>
</dbReference>
<keyword evidence="5" id="KW-0443">Lipid metabolism</keyword>
<dbReference type="OrthoDB" id="9806880at2"/>
<keyword evidence="10" id="KW-1185">Reference proteome</keyword>
<organism evidence="9 10">
    <name type="scientific">Gynuella sunshinyii YC6258</name>
    <dbReference type="NCBI Taxonomy" id="1445510"/>
    <lineage>
        <taxon>Bacteria</taxon>
        <taxon>Pseudomonadati</taxon>
        <taxon>Pseudomonadota</taxon>
        <taxon>Gammaproteobacteria</taxon>
        <taxon>Oceanospirillales</taxon>
        <taxon>Saccharospirillaceae</taxon>
        <taxon>Gynuella</taxon>
    </lineage>
</organism>
<evidence type="ECO:0000256" key="3">
    <source>
        <dbReference type="ARBA" id="ARBA00022692"/>
    </source>
</evidence>
<dbReference type="Proteomes" id="UP000032266">
    <property type="component" value="Chromosome"/>
</dbReference>
<evidence type="ECO:0000313" key="9">
    <source>
        <dbReference type="EMBL" id="AJQ94283.1"/>
    </source>
</evidence>
<evidence type="ECO:0000256" key="2">
    <source>
        <dbReference type="ARBA" id="ARBA00022679"/>
    </source>
</evidence>
<evidence type="ECO:0000256" key="7">
    <source>
        <dbReference type="ARBA" id="ARBA00023315"/>
    </source>
</evidence>
<accession>A0A0C5VLS7</accession>
<keyword evidence="6" id="KW-0472">Membrane</keyword>
<dbReference type="SUPFAM" id="SSF69593">
    <property type="entry name" value="Glycerol-3-phosphate (1)-acyltransferase"/>
    <property type="match status" value="1"/>
</dbReference>
<dbReference type="EMBL" id="CP007142">
    <property type="protein sequence ID" value="AJQ94283.1"/>
    <property type="molecule type" value="Genomic_DNA"/>
</dbReference>
<dbReference type="Pfam" id="PF01553">
    <property type="entry name" value="Acyltransferase"/>
    <property type="match status" value="1"/>
</dbReference>
<keyword evidence="4" id="KW-1133">Transmembrane helix</keyword>
<name>A0A0C5VLS7_9GAMM</name>
<evidence type="ECO:0000256" key="4">
    <source>
        <dbReference type="ARBA" id="ARBA00022989"/>
    </source>
</evidence>
<dbReference type="AlphaFoldDB" id="A0A0C5VLS7"/>
<dbReference type="STRING" id="1445510.YC6258_02245"/>
<sequence length="247" mass="27133">MGLIRFAIKSPLLVLWCLLGLLLSITTVPWLAEASILKLAGWWHRNLLRILRVRVHVTGTADAASGLMVSNHISWLDIIVLGSRFHTYFVSKAEVAKWPVVGTLARSAGTLFLPRGGNQSAEISRAMSDRVAKGSYVLFFPEGTTYAGTEVHRFHPRLFAAAIESGVPVLPVALFYQHKPQPHPTVPYLGDQSLAANLWGLLRTPAIDVVIQVGHAIPAAEKQRKELALEAQQQVTNLLQTTIDDHS</sequence>
<evidence type="ECO:0000259" key="8">
    <source>
        <dbReference type="SMART" id="SM00563"/>
    </source>
</evidence>
<evidence type="ECO:0000256" key="5">
    <source>
        <dbReference type="ARBA" id="ARBA00023098"/>
    </source>
</evidence>
<proteinExistence type="predicted"/>
<dbReference type="SMART" id="SM00563">
    <property type="entry name" value="PlsC"/>
    <property type="match status" value="1"/>
</dbReference>
<dbReference type="InterPro" id="IPR002123">
    <property type="entry name" value="Plipid/glycerol_acylTrfase"/>
</dbReference>
<dbReference type="CDD" id="cd07989">
    <property type="entry name" value="LPLAT_AGPAT-like"/>
    <property type="match status" value="1"/>
</dbReference>
<dbReference type="EC" id="2.3.1.51" evidence="9"/>
<dbReference type="HOGENOM" id="CLU_027938_0_1_6"/>
<keyword evidence="3" id="KW-0812">Transmembrane</keyword>
<comment type="subcellular location">
    <subcellularLocation>
        <location evidence="1">Membrane</location>
    </subcellularLocation>
</comment>
<reference evidence="9 10" key="1">
    <citation type="submission" date="2014-01" db="EMBL/GenBank/DDBJ databases">
        <title>Full genme sequencing of cellulolytic bacterium Gynuella sunshinyii YC6258T gen. nov., sp. nov.</title>
        <authorList>
            <person name="Khan H."/>
            <person name="Chung E.J."/>
            <person name="Chung Y.R."/>
        </authorList>
    </citation>
    <scope>NUCLEOTIDE SEQUENCE [LARGE SCALE GENOMIC DNA]</scope>
    <source>
        <strain evidence="9 10">YC6258</strain>
    </source>
</reference>
<keyword evidence="7 9" id="KW-0012">Acyltransferase</keyword>
<dbReference type="PATRIC" id="fig|1445510.3.peg.2203"/>
<dbReference type="GO" id="GO:0003841">
    <property type="term" value="F:1-acylglycerol-3-phosphate O-acyltransferase activity"/>
    <property type="evidence" value="ECO:0007669"/>
    <property type="project" value="UniProtKB-EC"/>
</dbReference>
<evidence type="ECO:0000313" key="10">
    <source>
        <dbReference type="Proteomes" id="UP000032266"/>
    </source>
</evidence>
<dbReference type="KEGG" id="gsn:YC6258_02245"/>
<dbReference type="PANTHER" id="PTHR23063:SF52">
    <property type="entry name" value="LYSOPHOSPHATIDYLCHOLINE ACYLTRANSFERASE"/>
    <property type="match status" value="1"/>
</dbReference>
<feature type="domain" description="Phospholipid/glycerol acyltransferase" evidence="8">
    <location>
        <begin position="66"/>
        <end position="177"/>
    </location>
</feature>
<dbReference type="GO" id="GO:0006629">
    <property type="term" value="P:lipid metabolic process"/>
    <property type="evidence" value="ECO:0007669"/>
    <property type="project" value="UniProtKB-KW"/>
</dbReference>
<evidence type="ECO:0000256" key="6">
    <source>
        <dbReference type="ARBA" id="ARBA00023136"/>
    </source>
</evidence>
<gene>
    <name evidence="9" type="ORF">YC6258_02245</name>
</gene>
<dbReference type="RefSeq" id="WP_044616843.1">
    <property type="nucleotide sequence ID" value="NZ_CP007142.1"/>
</dbReference>